<reference evidence="3 4" key="1">
    <citation type="submission" date="2024-09" db="EMBL/GenBank/DDBJ databases">
        <authorList>
            <person name="Sun Q."/>
            <person name="Mori K."/>
        </authorList>
    </citation>
    <scope>NUCLEOTIDE SEQUENCE [LARGE SCALE GENOMIC DNA]</scope>
    <source>
        <strain evidence="3 4">TBRC 7907</strain>
    </source>
</reference>
<gene>
    <name evidence="3" type="ORF">ACFFQA_34300</name>
</gene>
<sequence length="307" mass="35590">MTVRKYGQLSRILELDPVSDHSEIYRLSFGYEFPWEYRIAGRVALLNTFCAPSISELLIASQGFVEDNQRRYDNTAILITELAHNGYDSARGRQVISMMNRVHSHYAISNEDMLYVLAGLIFDPIAWIDRFGWRPLSRHEKHATFHFYREVGRRMAIRDIPECYDELLQFKLDYERTRFRYAASSRELGERSLRLMCSWYPRPVRGVIRRGVLALLDPLLLTAFGYAPPSPVTRFLAVKALRLRARAVRLLPARKAVAPVVRDRDNHSYPGYPEAYDLPDLARSGPPTGIDPRWLRPSRHEPHRSSS</sequence>
<feature type="domain" description="ER-bound oxygenase mpaB/mpaB'/Rubber oxygenase catalytic" evidence="2">
    <location>
        <begin position="51"/>
        <end position="246"/>
    </location>
</feature>
<name>A0ABV6A776_9PSEU</name>
<dbReference type="InterPro" id="IPR018713">
    <property type="entry name" value="MPAB/Lcp_cat_dom"/>
</dbReference>
<dbReference type="PANTHER" id="PTHR36124:SF1">
    <property type="entry name" value="ER-BOUND OXYGENASE MPAB_MPAB'_RUBBER OXYGENASE CATALYTIC DOMAIN-CONTAINING PROTEIN"/>
    <property type="match status" value="1"/>
</dbReference>
<evidence type="ECO:0000259" key="2">
    <source>
        <dbReference type="Pfam" id="PF09995"/>
    </source>
</evidence>
<dbReference type="EMBL" id="JBHLZU010000032">
    <property type="protein sequence ID" value="MFB9909038.1"/>
    <property type="molecule type" value="Genomic_DNA"/>
</dbReference>
<accession>A0ABV6A776</accession>
<dbReference type="Pfam" id="PF09995">
    <property type="entry name" value="MPAB_Lcp_cat"/>
    <property type="match status" value="1"/>
</dbReference>
<proteinExistence type="predicted"/>
<feature type="compositionally biased region" description="Basic and acidic residues" evidence="1">
    <location>
        <begin position="298"/>
        <end position="307"/>
    </location>
</feature>
<dbReference type="EC" id="1.-.-.-" evidence="3"/>
<comment type="caution">
    <text evidence="3">The sequence shown here is derived from an EMBL/GenBank/DDBJ whole genome shotgun (WGS) entry which is preliminary data.</text>
</comment>
<dbReference type="InterPro" id="IPR046366">
    <property type="entry name" value="MPAB"/>
</dbReference>
<dbReference type="PANTHER" id="PTHR36124">
    <property type="match status" value="1"/>
</dbReference>
<feature type="region of interest" description="Disordered" evidence="1">
    <location>
        <begin position="271"/>
        <end position="307"/>
    </location>
</feature>
<protein>
    <submittedName>
        <fullName evidence="3">Oxygenase MpaB family protein</fullName>
        <ecNumber evidence="3">1.-.-.-</ecNumber>
    </submittedName>
</protein>
<dbReference type="Proteomes" id="UP001589693">
    <property type="component" value="Unassembled WGS sequence"/>
</dbReference>
<dbReference type="RefSeq" id="WP_377861352.1">
    <property type="nucleotide sequence ID" value="NZ_JBHLZU010000032.1"/>
</dbReference>
<evidence type="ECO:0000256" key="1">
    <source>
        <dbReference type="SAM" id="MobiDB-lite"/>
    </source>
</evidence>
<dbReference type="GO" id="GO:0016491">
    <property type="term" value="F:oxidoreductase activity"/>
    <property type="evidence" value="ECO:0007669"/>
    <property type="project" value="UniProtKB-KW"/>
</dbReference>
<keyword evidence="3" id="KW-0560">Oxidoreductase</keyword>
<keyword evidence="4" id="KW-1185">Reference proteome</keyword>
<organism evidence="3 4">
    <name type="scientific">Allokutzneria oryzae</name>
    <dbReference type="NCBI Taxonomy" id="1378989"/>
    <lineage>
        <taxon>Bacteria</taxon>
        <taxon>Bacillati</taxon>
        <taxon>Actinomycetota</taxon>
        <taxon>Actinomycetes</taxon>
        <taxon>Pseudonocardiales</taxon>
        <taxon>Pseudonocardiaceae</taxon>
        <taxon>Allokutzneria</taxon>
    </lineage>
</organism>
<evidence type="ECO:0000313" key="3">
    <source>
        <dbReference type="EMBL" id="MFB9909038.1"/>
    </source>
</evidence>
<evidence type="ECO:0000313" key="4">
    <source>
        <dbReference type="Proteomes" id="UP001589693"/>
    </source>
</evidence>